<name>A0A095B9I8_9PROT</name>
<keyword evidence="3" id="KW-1185">Reference proteome</keyword>
<evidence type="ECO:0008006" key="4">
    <source>
        <dbReference type="Google" id="ProtNLM"/>
    </source>
</evidence>
<feature type="signal peptide" evidence="1">
    <location>
        <begin position="1"/>
        <end position="19"/>
    </location>
</feature>
<dbReference type="GeneID" id="89479323"/>
<sequence length="174" mass="18792">MRLARFSALFLLAAGTVGAFSLTLTDHPLQAVPHQTTDSSSSHLLHMIETDGARQTAETLNKTHKWSEVRQAVSSGQLDTARVIPALMPLADASTARSLRLAMRYALPAHPAAVLASTTQARDPNFSIQAVCSPEGMPRSWRVRARQAVMAMHDIHFSVRADTCLKALDGSAAH</sequence>
<dbReference type="EMBL" id="JOKM01000018">
    <property type="protein sequence ID" value="KGB25443.1"/>
    <property type="molecule type" value="Genomic_DNA"/>
</dbReference>
<dbReference type="RefSeq" id="WP_052051159.1">
    <property type="nucleotide sequence ID" value="NZ_JACAOJ010000008.1"/>
</dbReference>
<evidence type="ECO:0000313" key="3">
    <source>
        <dbReference type="Proteomes" id="UP000029448"/>
    </source>
</evidence>
<gene>
    <name evidence="2" type="ORF">AtDm6_0638</name>
</gene>
<feature type="chain" id="PRO_5001905432" description="Secreted protein" evidence="1">
    <location>
        <begin position="20"/>
        <end position="174"/>
    </location>
</feature>
<reference evidence="2 3" key="1">
    <citation type="submission" date="2014-06" db="EMBL/GenBank/DDBJ databases">
        <title>Functional and comparative genomic analyses of the Drosophila gut microbiota identify candidate symbiosis factors.</title>
        <authorList>
            <person name="Newell P.D."/>
            <person name="Chaston J.M."/>
            <person name="Douglas A.E."/>
        </authorList>
    </citation>
    <scope>NUCLEOTIDE SEQUENCE [LARGE SCALE GENOMIC DNA]</scope>
    <source>
        <strain evidence="2 3">DmCS_006</strain>
    </source>
</reference>
<evidence type="ECO:0000256" key="1">
    <source>
        <dbReference type="SAM" id="SignalP"/>
    </source>
</evidence>
<dbReference type="AlphaFoldDB" id="A0A095B9I8"/>
<dbReference type="Proteomes" id="UP000029448">
    <property type="component" value="Unassembled WGS sequence"/>
</dbReference>
<protein>
    <recommendedName>
        <fullName evidence="4">Secreted protein</fullName>
    </recommendedName>
</protein>
<accession>A0A095B9I8</accession>
<evidence type="ECO:0000313" key="2">
    <source>
        <dbReference type="EMBL" id="KGB25443.1"/>
    </source>
</evidence>
<keyword evidence="1" id="KW-0732">Signal</keyword>
<organism evidence="2 3">
    <name type="scientific">Acetobacter tropicalis</name>
    <dbReference type="NCBI Taxonomy" id="104102"/>
    <lineage>
        <taxon>Bacteria</taxon>
        <taxon>Pseudomonadati</taxon>
        <taxon>Pseudomonadota</taxon>
        <taxon>Alphaproteobacteria</taxon>
        <taxon>Acetobacterales</taxon>
        <taxon>Acetobacteraceae</taxon>
        <taxon>Acetobacter</taxon>
    </lineage>
</organism>
<dbReference type="PATRIC" id="fig|104102.7.peg.634"/>
<comment type="caution">
    <text evidence="2">The sequence shown here is derived from an EMBL/GenBank/DDBJ whole genome shotgun (WGS) entry which is preliminary data.</text>
</comment>
<proteinExistence type="predicted"/>